<dbReference type="Gene3D" id="3.40.50.300">
    <property type="entry name" value="P-loop containing nucleotide triphosphate hydrolases"/>
    <property type="match status" value="1"/>
</dbReference>
<proteinExistence type="inferred from homology"/>
<keyword evidence="1 8" id="KW-0813">Transport</keyword>
<evidence type="ECO:0000256" key="4">
    <source>
        <dbReference type="ARBA" id="ARBA00022741"/>
    </source>
</evidence>
<dbReference type="InterPro" id="IPR027417">
    <property type="entry name" value="P-loop_NTPase"/>
</dbReference>
<accession>A0A839SPI3</accession>
<keyword evidence="4 8" id="KW-0547">Nucleotide-binding</keyword>
<dbReference type="Gene3D" id="2.40.50.100">
    <property type="match status" value="1"/>
</dbReference>
<dbReference type="GO" id="GO:0015417">
    <property type="term" value="F:ABC-type polyamine transporter activity"/>
    <property type="evidence" value="ECO:0007669"/>
    <property type="project" value="UniProtKB-EC"/>
</dbReference>
<evidence type="ECO:0000256" key="6">
    <source>
        <dbReference type="ARBA" id="ARBA00022967"/>
    </source>
</evidence>
<evidence type="ECO:0000256" key="2">
    <source>
        <dbReference type="ARBA" id="ARBA00022475"/>
    </source>
</evidence>
<sequence>MTNQTSDITRFIDIQQVTKNFSAVRAVDNVDLTIRRGEFFSLLGPSGCGKTTLLRMLAGFEAPSEGEIYIDQQPMSAVPPHLRPTNMVFQSYAIFPHLNVGQNIAYGLRKLRLPASDVQKQVEEMLALIKLPGYAERRADQLSGGQRQRVALARALIRQPKVLLLDEPLGALDKKLREQMQLELRELQERLGITFVFVTHDQEEALTMSDRIAVMHAGKILQVADPHGLYERPNCARVAAFIGSMNFAPAEVRGLEGDRLAVQAAGFGAVNASANGHAWNAGDRIMVAVRPEKLGLTTERPERQGLHSVNGKVAAAAYLGDRSHYYVKLEGVDSPLAVSAQNADRSVEGWLEAGVDVWVTWSDNALVVLPADQDG</sequence>
<dbReference type="SUPFAM" id="SSF50331">
    <property type="entry name" value="MOP-like"/>
    <property type="match status" value="1"/>
</dbReference>
<name>A0A839SPI3_9PROT</name>
<evidence type="ECO:0000259" key="9">
    <source>
        <dbReference type="PROSITE" id="PS50893"/>
    </source>
</evidence>
<dbReference type="Pfam" id="PF00005">
    <property type="entry name" value="ABC_tran"/>
    <property type="match status" value="1"/>
</dbReference>
<evidence type="ECO:0000256" key="7">
    <source>
        <dbReference type="ARBA" id="ARBA00023136"/>
    </source>
</evidence>
<dbReference type="GO" id="GO:0043190">
    <property type="term" value="C:ATP-binding cassette (ABC) transporter complex"/>
    <property type="evidence" value="ECO:0007669"/>
    <property type="project" value="InterPro"/>
</dbReference>
<comment type="function">
    <text evidence="8">Part of the ABC transporter complex PotABCD involved in spermidine/putrescine import. Responsible for energy coupling to the transport system.</text>
</comment>
<dbReference type="InterPro" id="IPR003439">
    <property type="entry name" value="ABC_transporter-like_ATP-bd"/>
</dbReference>
<dbReference type="PANTHER" id="PTHR42781:SF5">
    <property type="entry name" value="PUTRESCINE TRANSPORT ATP-BINDING PROTEIN POTG"/>
    <property type="match status" value="1"/>
</dbReference>
<dbReference type="PROSITE" id="PS50893">
    <property type="entry name" value="ABC_TRANSPORTER_2"/>
    <property type="match status" value="1"/>
</dbReference>
<evidence type="ECO:0000313" key="11">
    <source>
        <dbReference type="Proteomes" id="UP000581135"/>
    </source>
</evidence>
<dbReference type="NCBIfam" id="TIGR01187">
    <property type="entry name" value="potA"/>
    <property type="match status" value="1"/>
</dbReference>
<dbReference type="Pfam" id="PF08402">
    <property type="entry name" value="TOBE_2"/>
    <property type="match status" value="1"/>
</dbReference>
<keyword evidence="2 8" id="KW-1003">Cell membrane</keyword>
<dbReference type="SUPFAM" id="SSF52540">
    <property type="entry name" value="P-loop containing nucleoside triphosphate hydrolases"/>
    <property type="match status" value="1"/>
</dbReference>
<dbReference type="InterPro" id="IPR017871">
    <property type="entry name" value="ABC_transporter-like_CS"/>
</dbReference>
<evidence type="ECO:0000256" key="1">
    <source>
        <dbReference type="ARBA" id="ARBA00022448"/>
    </source>
</evidence>
<evidence type="ECO:0000256" key="8">
    <source>
        <dbReference type="RuleBase" id="RU364083"/>
    </source>
</evidence>
<keyword evidence="11" id="KW-1185">Reference proteome</keyword>
<dbReference type="Gene3D" id="2.40.50.140">
    <property type="entry name" value="Nucleic acid-binding proteins"/>
    <property type="match status" value="1"/>
</dbReference>
<comment type="catalytic activity">
    <reaction evidence="8">
        <text>ATP + H2O + polyamine-[polyamine-binding protein]Side 1 = ADP + phosphate + polyamineSide 2 + [polyamine-binding protein]Side 1.</text>
        <dbReference type="EC" id="7.6.2.11"/>
    </reaction>
</comment>
<gene>
    <name evidence="8" type="primary">potA</name>
    <name evidence="10" type="ORF">FHR98_000383</name>
</gene>
<dbReference type="EMBL" id="JACHXA010000001">
    <property type="protein sequence ID" value="MBB3064118.1"/>
    <property type="molecule type" value="Genomic_DNA"/>
</dbReference>
<feature type="domain" description="ABC transporter" evidence="9">
    <location>
        <begin position="12"/>
        <end position="242"/>
    </location>
</feature>
<dbReference type="AlphaFoldDB" id="A0A839SPI3"/>
<keyword evidence="6 8" id="KW-1278">Translocase</keyword>
<protein>
    <recommendedName>
        <fullName evidence="8">Spermidine/putrescine import ATP-binding protein PotA</fullName>
        <ecNumber evidence="8">7.6.2.11</ecNumber>
    </recommendedName>
</protein>
<comment type="similarity">
    <text evidence="8">Belongs to the ABC transporter superfamily. Spermidine/putrescine importer (TC 3.A.1.11.1) family.</text>
</comment>
<dbReference type="PROSITE" id="PS00211">
    <property type="entry name" value="ABC_TRANSPORTER_1"/>
    <property type="match status" value="1"/>
</dbReference>
<dbReference type="InterPro" id="IPR005893">
    <property type="entry name" value="PotA-like"/>
</dbReference>
<reference evidence="10 11" key="1">
    <citation type="submission" date="2020-08" db="EMBL/GenBank/DDBJ databases">
        <title>Genomic Encyclopedia of Type Strains, Phase III (KMG-III): the genomes of soil and plant-associated and newly described type strains.</title>
        <authorList>
            <person name="Whitman W."/>
        </authorList>
    </citation>
    <scope>NUCLEOTIDE SEQUENCE [LARGE SCALE GENOMIC DNA]</scope>
    <source>
        <strain evidence="10 11">CECT 8803</strain>
    </source>
</reference>
<dbReference type="PANTHER" id="PTHR42781">
    <property type="entry name" value="SPERMIDINE/PUTRESCINE IMPORT ATP-BINDING PROTEIN POTA"/>
    <property type="match status" value="1"/>
</dbReference>
<dbReference type="InterPro" id="IPR013611">
    <property type="entry name" value="Transp-assoc_OB_typ2"/>
</dbReference>
<dbReference type="InterPro" id="IPR050093">
    <property type="entry name" value="ABC_SmlMolc_Importer"/>
</dbReference>
<dbReference type="SMART" id="SM00382">
    <property type="entry name" value="AAA"/>
    <property type="match status" value="1"/>
</dbReference>
<dbReference type="FunFam" id="3.40.50.300:FF:000133">
    <property type="entry name" value="Spermidine/putrescine import ATP-binding protein PotA"/>
    <property type="match status" value="1"/>
</dbReference>
<dbReference type="EC" id="7.6.2.11" evidence="8"/>
<organism evidence="10 11">
    <name type="scientific">Limibacillus halophilus</name>
    <dbReference type="NCBI Taxonomy" id="1579333"/>
    <lineage>
        <taxon>Bacteria</taxon>
        <taxon>Pseudomonadati</taxon>
        <taxon>Pseudomonadota</taxon>
        <taxon>Alphaproteobacteria</taxon>
        <taxon>Rhodospirillales</taxon>
        <taxon>Rhodovibrionaceae</taxon>
        <taxon>Limibacillus</taxon>
    </lineage>
</organism>
<dbReference type="Proteomes" id="UP000581135">
    <property type="component" value="Unassembled WGS sequence"/>
</dbReference>
<dbReference type="RefSeq" id="WP_183414930.1">
    <property type="nucleotide sequence ID" value="NZ_JACHXA010000001.1"/>
</dbReference>
<keyword evidence="5 8" id="KW-0067">ATP-binding</keyword>
<keyword evidence="3" id="KW-0997">Cell inner membrane</keyword>
<comment type="subunit">
    <text evidence="8">The complex is composed of two ATP-binding proteins (PotA), two transmembrane proteins (PotB and PotC) and a solute-binding protein (PotD).</text>
</comment>
<evidence type="ECO:0000256" key="5">
    <source>
        <dbReference type="ARBA" id="ARBA00022840"/>
    </source>
</evidence>
<dbReference type="GO" id="GO:0016887">
    <property type="term" value="F:ATP hydrolysis activity"/>
    <property type="evidence" value="ECO:0007669"/>
    <property type="project" value="InterPro"/>
</dbReference>
<dbReference type="InterPro" id="IPR003593">
    <property type="entry name" value="AAA+_ATPase"/>
</dbReference>
<dbReference type="InterPro" id="IPR008995">
    <property type="entry name" value="Mo/tungstate-bd_C_term_dom"/>
</dbReference>
<dbReference type="GO" id="GO:0005524">
    <property type="term" value="F:ATP binding"/>
    <property type="evidence" value="ECO:0007669"/>
    <property type="project" value="UniProtKB-KW"/>
</dbReference>
<dbReference type="InterPro" id="IPR012340">
    <property type="entry name" value="NA-bd_OB-fold"/>
</dbReference>
<dbReference type="GO" id="GO:0015847">
    <property type="term" value="P:putrescine transport"/>
    <property type="evidence" value="ECO:0007669"/>
    <property type="project" value="UniProtKB-ARBA"/>
</dbReference>
<evidence type="ECO:0000313" key="10">
    <source>
        <dbReference type="EMBL" id="MBB3064118.1"/>
    </source>
</evidence>
<evidence type="ECO:0000256" key="3">
    <source>
        <dbReference type="ARBA" id="ARBA00022519"/>
    </source>
</evidence>
<comment type="caution">
    <text evidence="10">The sequence shown here is derived from an EMBL/GenBank/DDBJ whole genome shotgun (WGS) entry which is preliminary data.</text>
</comment>
<keyword evidence="7 8" id="KW-0472">Membrane</keyword>